<keyword evidence="3" id="KW-0997">Cell inner membrane</keyword>
<keyword evidence="4" id="KW-0808">Transferase</keyword>
<gene>
    <name evidence="7" type="ORF">ACFOLC_06620</name>
</gene>
<keyword evidence="6 7" id="KW-0012">Acyltransferase</keyword>
<evidence type="ECO:0000256" key="6">
    <source>
        <dbReference type="ARBA" id="ARBA00023315"/>
    </source>
</evidence>
<evidence type="ECO:0000313" key="8">
    <source>
        <dbReference type="Proteomes" id="UP001595740"/>
    </source>
</evidence>
<protein>
    <submittedName>
        <fullName evidence="7">Acyltransferase</fullName>
    </submittedName>
</protein>
<sequence length="327" mass="36273">MSADWTQRPEGGSWFAIRLIRNIARHGGRALGRACLYPITAYFLCVRGPERRASRAYLARVLPRPPSWRDVARHLHTFAATILDRVFLLDGQLQRFDIRVDGLDLLRAQFERGQGALIFGSHLGSFDALRVLVLTRPEVQVRVVLDKTHNPALTQLLDALNPQLARSVIDAGQDGPSVVLAIKQAIDEGALVALLVDRVHPGEAGVPAPLLGDPAPFPTAPWLIAAALQVPVLLAFGLYRGGNRYELVFEPFSDGLMIERSQRREAVAALVRRYATRLQHHARRAPYNWFNFYDFWHVDDAAPHEPSRTDAAAGAVAGRRAAVRRSA</sequence>
<evidence type="ECO:0000256" key="3">
    <source>
        <dbReference type="ARBA" id="ARBA00022519"/>
    </source>
</evidence>
<name>A0ABV7RPB6_9GAMM</name>
<keyword evidence="2" id="KW-1003">Cell membrane</keyword>
<dbReference type="PANTHER" id="PTHR30606">
    <property type="entry name" value="LIPID A BIOSYNTHESIS LAUROYL ACYLTRANSFERASE"/>
    <property type="match status" value="1"/>
</dbReference>
<dbReference type="InterPro" id="IPR004960">
    <property type="entry name" value="LipA_acyltrans"/>
</dbReference>
<keyword evidence="8" id="KW-1185">Reference proteome</keyword>
<dbReference type="PIRSF" id="PIRSF028561">
    <property type="entry name" value="Ac_Trasf"/>
    <property type="match status" value="1"/>
</dbReference>
<evidence type="ECO:0000256" key="5">
    <source>
        <dbReference type="ARBA" id="ARBA00023136"/>
    </source>
</evidence>
<evidence type="ECO:0000313" key="7">
    <source>
        <dbReference type="EMBL" id="MFC3550689.1"/>
    </source>
</evidence>
<dbReference type="CDD" id="cd07984">
    <property type="entry name" value="LPLAT_LABLAT-like"/>
    <property type="match status" value="1"/>
</dbReference>
<dbReference type="Pfam" id="PF03279">
    <property type="entry name" value="Lip_A_acyltrans"/>
    <property type="match status" value="1"/>
</dbReference>
<proteinExistence type="predicted"/>
<evidence type="ECO:0000256" key="1">
    <source>
        <dbReference type="ARBA" id="ARBA00004533"/>
    </source>
</evidence>
<accession>A0ABV7RPB6</accession>
<organism evidence="7 8">
    <name type="scientific">Lysobacter cavernae</name>
    <dbReference type="NCBI Taxonomy" id="1685901"/>
    <lineage>
        <taxon>Bacteria</taxon>
        <taxon>Pseudomonadati</taxon>
        <taxon>Pseudomonadota</taxon>
        <taxon>Gammaproteobacteria</taxon>
        <taxon>Lysobacterales</taxon>
        <taxon>Lysobacteraceae</taxon>
        <taxon>Lysobacter</taxon>
    </lineage>
</organism>
<dbReference type="PANTHER" id="PTHR30606:SF9">
    <property type="entry name" value="LIPID A BIOSYNTHESIS LAUROYLTRANSFERASE"/>
    <property type="match status" value="1"/>
</dbReference>
<evidence type="ECO:0000256" key="4">
    <source>
        <dbReference type="ARBA" id="ARBA00022679"/>
    </source>
</evidence>
<dbReference type="InterPro" id="IPR014548">
    <property type="entry name" value="Ac_Trasf"/>
</dbReference>
<comment type="caution">
    <text evidence="7">The sequence shown here is derived from an EMBL/GenBank/DDBJ whole genome shotgun (WGS) entry which is preliminary data.</text>
</comment>
<dbReference type="RefSeq" id="WP_386758430.1">
    <property type="nucleotide sequence ID" value="NZ_JBHRXK010000002.1"/>
</dbReference>
<comment type="subcellular location">
    <subcellularLocation>
        <location evidence="1">Cell inner membrane</location>
    </subcellularLocation>
</comment>
<evidence type="ECO:0000256" key="2">
    <source>
        <dbReference type="ARBA" id="ARBA00022475"/>
    </source>
</evidence>
<dbReference type="EMBL" id="JBHRXK010000002">
    <property type="protein sequence ID" value="MFC3550689.1"/>
    <property type="molecule type" value="Genomic_DNA"/>
</dbReference>
<dbReference type="GO" id="GO:0016746">
    <property type="term" value="F:acyltransferase activity"/>
    <property type="evidence" value="ECO:0007669"/>
    <property type="project" value="UniProtKB-KW"/>
</dbReference>
<dbReference type="Proteomes" id="UP001595740">
    <property type="component" value="Unassembled WGS sequence"/>
</dbReference>
<keyword evidence="5" id="KW-0472">Membrane</keyword>
<reference evidence="8" key="1">
    <citation type="journal article" date="2019" name="Int. J. Syst. Evol. Microbiol.">
        <title>The Global Catalogue of Microorganisms (GCM) 10K type strain sequencing project: providing services to taxonomists for standard genome sequencing and annotation.</title>
        <authorList>
            <consortium name="The Broad Institute Genomics Platform"/>
            <consortium name="The Broad Institute Genome Sequencing Center for Infectious Disease"/>
            <person name="Wu L."/>
            <person name="Ma J."/>
        </authorList>
    </citation>
    <scope>NUCLEOTIDE SEQUENCE [LARGE SCALE GENOMIC DNA]</scope>
    <source>
        <strain evidence="8">KCTC 42875</strain>
    </source>
</reference>